<evidence type="ECO:0000259" key="1">
    <source>
        <dbReference type="PROSITE" id="PS51724"/>
    </source>
</evidence>
<dbReference type="Gene3D" id="3.30.70.1070">
    <property type="entry name" value="Sporulation related repeat"/>
    <property type="match status" value="1"/>
</dbReference>
<dbReference type="AlphaFoldDB" id="A0A381S7Z9"/>
<proteinExistence type="predicted"/>
<dbReference type="InterPro" id="IPR036680">
    <property type="entry name" value="SPOR-like_sf"/>
</dbReference>
<accession>A0A381S7Z9</accession>
<dbReference type="GO" id="GO:0042834">
    <property type="term" value="F:peptidoglycan binding"/>
    <property type="evidence" value="ECO:0007669"/>
    <property type="project" value="InterPro"/>
</dbReference>
<dbReference type="PROSITE" id="PS51724">
    <property type="entry name" value="SPOR"/>
    <property type="match status" value="1"/>
</dbReference>
<dbReference type="InterPro" id="IPR007730">
    <property type="entry name" value="SPOR-like_dom"/>
</dbReference>
<dbReference type="InterPro" id="IPR043781">
    <property type="entry name" value="DUF5723"/>
</dbReference>
<sequence length="541" mass="59835">MFAQNNPIQTATAGAFRARSFGNHAIQNNPAFLGKFGEKIVLGSIGKDSLIIEPPDLSNTQENDSNIVFIDSLIKYYSVQLIANPNRKMVKKIKKEYLSKYGRGIHSVIIADESMYKFRVGDFLSRDSVNLYRDSLIASGYDDAWVVTSNQPLPLKDQMTPYFTMTVASLEADLGNNTLYPEWINNQLFGGLDLRGHSEKENFLSIFNSNGIDINFQGGLNWLNFGMGNLAISMFQPKIYSSLTLPKGIMDVLFNGLQFDQPQDLSNLSLNLLSVAPLSLSYGRQLQIPALMGKVDKFYVGAGINILLGITDIHLESDDMYVSTSSDSIFIKGQNSLITNIDNDQNINFGNGFSIDLGVAANINPKINVSLAMQNLFGSITWPKTYTNFHEFSISIASDELEDISDYNSTEMDSLTDSFTINDTTYNLGSRNTKYPGKIVLSGSYKISSIFVLDLALSQYLKNDYFSQTDPKISMGLEISSLPKLPIYLGMSTGGLYGFTWGCGFSLNLGGFQWNVGVGENGGFLDSAKGVRFSTEFRLIF</sequence>
<gene>
    <name evidence="2" type="ORF">METZ01_LOCUS52458</name>
</gene>
<protein>
    <recommendedName>
        <fullName evidence="1">SPOR domain-containing protein</fullName>
    </recommendedName>
</protein>
<evidence type="ECO:0000313" key="2">
    <source>
        <dbReference type="EMBL" id="SUZ99604.1"/>
    </source>
</evidence>
<dbReference type="SUPFAM" id="SSF110997">
    <property type="entry name" value="Sporulation related repeat"/>
    <property type="match status" value="1"/>
</dbReference>
<dbReference type="EMBL" id="UINC01002719">
    <property type="protein sequence ID" value="SUZ99604.1"/>
    <property type="molecule type" value="Genomic_DNA"/>
</dbReference>
<name>A0A381S7Z9_9ZZZZ</name>
<feature type="domain" description="SPOR" evidence="1">
    <location>
        <begin position="71"/>
        <end position="149"/>
    </location>
</feature>
<reference evidence="2" key="1">
    <citation type="submission" date="2018-05" db="EMBL/GenBank/DDBJ databases">
        <authorList>
            <person name="Lanie J.A."/>
            <person name="Ng W.-L."/>
            <person name="Kazmierczak K.M."/>
            <person name="Andrzejewski T.M."/>
            <person name="Davidsen T.M."/>
            <person name="Wayne K.J."/>
            <person name="Tettelin H."/>
            <person name="Glass J.I."/>
            <person name="Rusch D."/>
            <person name="Podicherti R."/>
            <person name="Tsui H.-C.T."/>
            <person name="Winkler M.E."/>
        </authorList>
    </citation>
    <scope>NUCLEOTIDE SEQUENCE</scope>
</reference>
<organism evidence="2">
    <name type="scientific">marine metagenome</name>
    <dbReference type="NCBI Taxonomy" id="408172"/>
    <lineage>
        <taxon>unclassified sequences</taxon>
        <taxon>metagenomes</taxon>
        <taxon>ecological metagenomes</taxon>
    </lineage>
</organism>
<dbReference type="Pfam" id="PF18990">
    <property type="entry name" value="DUF5723"/>
    <property type="match status" value="1"/>
</dbReference>